<organism evidence="2 3">
    <name type="scientific">Blyttiomyces helicus</name>
    <dbReference type="NCBI Taxonomy" id="388810"/>
    <lineage>
        <taxon>Eukaryota</taxon>
        <taxon>Fungi</taxon>
        <taxon>Fungi incertae sedis</taxon>
        <taxon>Chytridiomycota</taxon>
        <taxon>Chytridiomycota incertae sedis</taxon>
        <taxon>Chytridiomycetes</taxon>
        <taxon>Chytridiomycetes incertae sedis</taxon>
        <taxon>Blyttiomyces</taxon>
    </lineage>
</organism>
<evidence type="ECO:0000313" key="3">
    <source>
        <dbReference type="Proteomes" id="UP000269721"/>
    </source>
</evidence>
<evidence type="ECO:0000313" key="2">
    <source>
        <dbReference type="EMBL" id="RKO91564.1"/>
    </source>
</evidence>
<dbReference type="InterPro" id="IPR000719">
    <property type="entry name" value="Prot_kinase_dom"/>
</dbReference>
<dbReference type="GO" id="GO:0004672">
    <property type="term" value="F:protein kinase activity"/>
    <property type="evidence" value="ECO:0007669"/>
    <property type="project" value="InterPro"/>
</dbReference>
<protein>
    <submittedName>
        <fullName evidence="2">Kinase-like domain-containing protein</fullName>
    </submittedName>
</protein>
<sequence length="279" mass="31434">MQTAGSSGPSHGLIDLIVGARFKIGREMGGGSFGDIYLGTDIQNNGEVAIKLESVKARHPQLAYETKVVPLLRQFGVEYGFNCMVIDLLGPSLEDLFNFVGRKFTLKTVLLLADQLIRRICRDPSSSTRIIKPDNFLIGLGNRGNQVNVIDFSLAKRYRDPKSQLHIPSKENKNLTGTAQQSRRDDLESVGYIHAHKYDLIMETKIITLSLVLCKGFPVEFADYLDYTNTLLFDNRPDYNYLQKLFQNLFVCEEFVRDFVFDWTIVKFKTGSSGEGGIC</sequence>
<dbReference type="InterPro" id="IPR011009">
    <property type="entry name" value="Kinase-like_dom_sf"/>
</dbReference>
<evidence type="ECO:0000259" key="1">
    <source>
        <dbReference type="PROSITE" id="PS50011"/>
    </source>
</evidence>
<reference evidence="3" key="1">
    <citation type="journal article" date="2018" name="Nat. Microbiol.">
        <title>Leveraging single-cell genomics to expand the fungal tree of life.</title>
        <authorList>
            <person name="Ahrendt S.R."/>
            <person name="Quandt C.A."/>
            <person name="Ciobanu D."/>
            <person name="Clum A."/>
            <person name="Salamov A."/>
            <person name="Andreopoulos B."/>
            <person name="Cheng J.F."/>
            <person name="Woyke T."/>
            <person name="Pelin A."/>
            <person name="Henrissat B."/>
            <person name="Reynolds N.K."/>
            <person name="Benny G.L."/>
            <person name="Smith M.E."/>
            <person name="James T.Y."/>
            <person name="Grigoriev I.V."/>
        </authorList>
    </citation>
    <scope>NUCLEOTIDE SEQUENCE [LARGE SCALE GENOMIC DNA]</scope>
</reference>
<proteinExistence type="predicted"/>
<dbReference type="SMART" id="SM00220">
    <property type="entry name" value="S_TKc"/>
    <property type="match status" value="1"/>
</dbReference>
<dbReference type="GO" id="GO:0005524">
    <property type="term" value="F:ATP binding"/>
    <property type="evidence" value="ECO:0007669"/>
    <property type="project" value="InterPro"/>
</dbReference>
<dbReference type="AlphaFoldDB" id="A0A4P9WFX1"/>
<dbReference type="SUPFAM" id="SSF56112">
    <property type="entry name" value="Protein kinase-like (PK-like)"/>
    <property type="match status" value="1"/>
</dbReference>
<keyword evidence="2" id="KW-0808">Transferase</keyword>
<dbReference type="PANTHER" id="PTHR11909">
    <property type="entry name" value="CASEIN KINASE-RELATED"/>
    <property type="match status" value="1"/>
</dbReference>
<accession>A0A4P9WFX1</accession>
<dbReference type="EMBL" id="KZ995011">
    <property type="protein sequence ID" value="RKO91564.1"/>
    <property type="molecule type" value="Genomic_DNA"/>
</dbReference>
<dbReference type="OrthoDB" id="5800476at2759"/>
<keyword evidence="3" id="KW-1185">Reference proteome</keyword>
<dbReference type="Gene3D" id="1.10.510.10">
    <property type="entry name" value="Transferase(Phosphotransferase) domain 1"/>
    <property type="match status" value="1"/>
</dbReference>
<dbReference type="InterPro" id="IPR050235">
    <property type="entry name" value="CK1_Ser-Thr_kinase"/>
</dbReference>
<dbReference type="Proteomes" id="UP000269721">
    <property type="component" value="Unassembled WGS sequence"/>
</dbReference>
<gene>
    <name evidence="2" type="ORF">BDK51DRAFT_35752</name>
</gene>
<keyword evidence="2" id="KW-0418">Kinase</keyword>
<name>A0A4P9WFX1_9FUNG</name>
<feature type="domain" description="Protein kinase" evidence="1">
    <location>
        <begin position="22"/>
        <end position="279"/>
    </location>
</feature>
<dbReference type="PROSITE" id="PS50011">
    <property type="entry name" value="PROTEIN_KINASE_DOM"/>
    <property type="match status" value="1"/>
</dbReference>